<organism evidence="1 2">
    <name type="scientific">Enhygromyxa salina</name>
    <dbReference type="NCBI Taxonomy" id="215803"/>
    <lineage>
        <taxon>Bacteria</taxon>
        <taxon>Pseudomonadati</taxon>
        <taxon>Myxococcota</taxon>
        <taxon>Polyangia</taxon>
        <taxon>Nannocystales</taxon>
        <taxon>Nannocystaceae</taxon>
        <taxon>Enhygromyxa</taxon>
    </lineage>
</organism>
<dbReference type="GO" id="GO:0003676">
    <property type="term" value="F:nucleic acid binding"/>
    <property type="evidence" value="ECO:0007669"/>
    <property type="project" value="InterPro"/>
</dbReference>
<dbReference type="InterPro" id="IPR012337">
    <property type="entry name" value="RNaseH-like_sf"/>
</dbReference>
<evidence type="ECO:0000313" key="1">
    <source>
        <dbReference type="EMBL" id="PRQ06762.1"/>
    </source>
</evidence>
<dbReference type="AlphaFoldDB" id="A0A2S9YNV4"/>
<protein>
    <submittedName>
        <fullName evidence="1">Ribonuclease HII</fullName>
    </submittedName>
</protein>
<sequence>MSRARPTALVRAGFDEAGLGPTLGPLVVAGFATRVRADGGRDHGPIDDLLGPLASIVGPPGIRDGRVEVGDSKKIHTGAHKLARIERSALATVGWVYGQVPRSVSELLELVLVREFDVPDDRRAPWWTMLDEALPIAGDRGDLEHAAGRLREVADAAGITPLWYRADLVSAARVNRELAAEHLLEGTKNTWATHAVLRLAKHAVDSVDAPTIALWCDKAGGRQAYLEPLHRVWPDSTKRIGVVLEQRDRSHYQVGLGRRRVELGFVMGGDRVDPRISWGSILAKYLRELILRAFNRYFAARVIELRPTAGYPEDAKRFIAQVQATLGDGGGLDRDAWIRCK</sequence>
<gene>
    <name evidence="1" type="ORF">ENSA7_36380</name>
</gene>
<dbReference type="OrthoDB" id="5498373at2"/>
<reference evidence="1 2" key="1">
    <citation type="submission" date="2018-03" db="EMBL/GenBank/DDBJ databases">
        <title>Draft Genome Sequences of the Obligatory Marine Myxobacteria Enhygromyxa salina SWB007.</title>
        <authorList>
            <person name="Poehlein A."/>
            <person name="Moghaddam J.A."/>
            <person name="Harms H."/>
            <person name="Alanjari M."/>
            <person name="Koenig G.M."/>
            <person name="Daniel R."/>
            <person name="Schaeberle T.F."/>
        </authorList>
    </citation>
    <scope>NUCLEOTIDE SEQUENCE [LARGE SCALE GENOMIC DNA]</scope>
    <source>
        <strain evidence="1 2">SWB007</strain>
    </source>
</reference>
<dbReference type="Proteomes" id="UP000238823">
    <property type="component" value="Unassembled WGS sequence"/>
</dbReference>
<comment type="caution">
    <text evidence="1">The sequence shown here is derived from an EMBL/GenBank/DDBJ whole genome shotgun (WGS) entry which is preliminary data.</text>
</comment>
<dbReference type="RefSeq" id="WP_106090605.1">
    <property type="nucleotide sequence ID" value="NZ_PVNL01000069.1"/>
</dbReference>
<dbReference type="SUPFAM" id="SSF53098">
    <property type="entry name" value="Ribonuclease H-like"/>
    <property type="match status" value="1"/>
</dbReference>
<name>A0A2S9YNV4_9BACT</name>
<dbReference type="InterPro" id="IPR036397">
    <property type="entry name" value="RNaseH_sf"/>
</dbReference>
<accession>A0A2S9YNV4</accession>
<evidence type="ECO:0000313" key="2">
    <source>
        <dbReference type="Proteomes" id="UP000238823"/>
    </source>
</evidence>
<dbReference type="Gene3D" id="3.30.420.10">
    <property type="entry name" value="Ribonuclease H-like superfamily/Ribonuclease H"/>
    <property type="match status" value="2"/>
</dbReference>
<proteinExistence type="predicted"/>
<dbReference type="EMBL" id="PVNL01000069">
    <property type="protein sequence ID" value="PRQ06762.1"/>
    <property type="molecule type" value="Genomic_DNA"/>
</dbReference>